<evidence type="ECO:0000256" key="4">
    <source>
        <dbReference type="ARBA" id="ARBA00022833"/>
    </source>
</evidence>
<dbReference type="GO" id="GO:0008198">
    <property type="term" value="F:ferrous iron binding"/>
    <property type="evidence" value="ECO:0007669"/>
    <property type="project" value="InterPro"/>
</dbReference>
<accession>A0A0E2AWV4</accession>
<organism evidence="7 8">
    <name type="scientific">Leptospira kirschneri str. H1</name>
    <dbReference type="NCBI Taxonomy" id="1049966"/>
    <lineage>
        <taxon>Bacteria</taxon>
        <taxon>Pseudomonadati</taxon>
        <taxon>Spirochaetota</taxon>
        <taxon>Spirochaetia</taxon>
        <taxon>Leptospirales</taxon>
        <taxon>Leptospiraceae</taxon>
        <taxon>Leptospira</taxon>
    </lineage>
</organism>
<dbReference type="Gene3D" id="3.40.830.10">
    <property type="entry name" value="LigB-like"/>
    <property type="match status" value="1"/>
</dbReference>
<reference evidence="7 8" key="1">
    <citation type="submission" date="2012-10" db="EMBL/GenBank/DDBJ databases">
        <authorList>
            <person name="Harkins D.M."/>
            <person name="Durkin A.S."/>
            <person name="Brinkac L.M."/>
            <person name="Selengut J.D."/>
            <person name="Sanka R."/>
            <person name="DePew J."/>
            <person name="Purushe J."/>
            <person name="Peacock S.J."/>
            <person name="Thaipadungpanit J."/>
            <person name="Wuthiekanun V.W."/>
            <person name="Day N.P."/>
            <person name="Vinetz J.M."/>
            <person name="Sutton G.G."/>
            <person name="Nelson W.C."/>
            <person name="Fouts D.E."/>
        </authorList>
    </citation>
    <scope>NUCLEOTIDE SEQUENCE [LARGE SCALE GENOMIC DNA]</scope>
    <source>
        <strain evidence="7 8">H1</strain>
    </source>
</reference>
<keyword evidence="7" id="KW-0223">Dioxygenase</keyword>
<proteinExistence type="inferred from homology"/>
<dbReference type="CDD" id="cd07363">
    <property type="entry name" value="45_DOPA_Dioxygenase"/>
    <property type="match status" value="1"/>
</dbReference>
<dbReference type="PANTHER" id="PTHR30096:SF0">
    <property type="entry name" value="4,5-DOPA DIOXYGENASE EXTRADIOL-LIKE PROTEIN"/>
    <property type="match status" value="1"/>
</dbReference>
<evidence type="ECO:0000259" key="6">
    <source>
        <dbReference type="Pfam" id="PF02900"/>
    </source>
</evidence>
<dbReference type="EMBL" id="AHMY02000074">
    <property type="protein sequence ID" value="EKO13315.1"/>
    <property type="molecule type" value="Genomic_DNA"/>
</dbReference>
<gene>
    <name evidence="7" type="ORF">LEP1GSC081_2184</name>
</gene>
<dbReference type="InterPro" id="IPR004183">
    <property type="entry name" value="Xdiol_dOase_suB"/>
</dbReference>
<dbReference type="RefSeq" id="WP_004767204.1">
    <property type="nucleotide sequence ID" value="NZ_AHMY02000074.1"/>
</dbReference>
<comment type="cofactor">
    <cofactor evidence="1">
        <name>Zn(2+)</name>
        <dbReference type="ChEBI" id="CHEBI:29105"/>
    </cofactor>
</comment>
<dbReference type="Pfam" id="PF02900">
    <property type="entry name" value="LigB"/>
    <property type="match status" value="1"/>
</dbReference>
<keyword evidence="5" id="KW-0560">Oxidoreductase</keyword>
<dbReference type="PANTHER" id="PTHR30096">
    <property type="entry name" value="4,5-DOPA DIOXYGENASE EXTRADIOL-LIKE PROTEIN"/>
    <property type="match status" value="1"/>
</dbReference>
<dbReference type="GO" id="GO:0016702">
    <property type="term" value="F:oxidoreductase activity, acting on single donors with incorporation of molecular oxygen, incorporation of two atoms of oxygen"/>
    <property type="evidence" value="ECO:0007669"/>
    <property type="project" value="UniProtKB-ARBA"/>
</dbReference>
<evidence type="ECO:0000256" key="2">
    <source>
        <dbReference type="ARBA" id="ARBA00007581"/>
    </source>
</evidence>
<dbReference type="GO" id="GO:0008270">
    <property type="term" value="F:zinc ion binding"/>
    <property type="evidence" value="ECO:0007669"/>
    <property type="project" value="InterPro"/>
</dbReference>
<keyword evidence="4" id="KW-0862">Zinc</keyword>
<feature type="domain" description="Extradiol ring-cleavage dioxygenase class III enzyme subunit B" evidence="6">
    <location>
        <begin position="21"/>
        <end position="250"/>
    </location>
</feature>
<evidence type="ECO:0000256" key="1">
    <source>
        <dbReference type="ARBA" id="ARBA00001947"/>
    </source>
</evidence>
<dbReference type="Proteomes" id="UP000006253">
    <property type="component" value="Unassembled WGS sequence"/>
</dbReference>
<protein>
    <submittedName>
        <fullName evidence="7">Aromatic ring-opening dioxygenase, catalytic subunit LigB</fullName>
    </submittedName>
</protein>
<evidence type="ECO:0000313" key="8">
    <source>
        <dbReference type="Proteomes" id="UP000006253"/>
    </source>
</evidence>
<dbReference type="InterPro" id="IPR014436">
    <property type="entry name" value="Extradiol_dOase_DODA"/>
</dbReference>
<sequence>MTNPVLFFGHGSPMNLITTSDFTRNVEEFGSTLSEVKNILVISAHWKTKGTYVTIADPPEQIYDFYGFPQELYEVKYRPSGSTELAQRIQKLVKIVDVWAAKDWGLDHGSWGVLYFLFRKANFPVIQLSIDANLNPEKQYEIGKELRPLRDEGTLILGSGNIVHNLHKADFYNLNATPSDWAIEFDEYIRQALESRNDKTILDFQNKGEIAKLAAPSTEHLEPIFYILGAMKPEEKVKFIHHSFQNRTVSMRSFTSV</sequence>
<keyword evidence="3" id="KW-0479">Metal-binding</keyword>
<evidence type="ECO:0000256" key="5">
    <source>
        <dbReference type="ARBA" id="ARBA00023002"/>
    </source>
</evidence>
<comment type="similarity">
    <text evidence="2">Belongs to the DODA-type extradiol aromatic ring-opening dioxygenase family.</text>
</comment>
<comment type="caution">
    <text evidence="7">The sequence shown here is derived from an EMBL/GenBank/DDBJ whole genome shotgun (WGS) entry which is preliminary data.</text>
</comment>
<dbReference type="PIRSF" id="PIRSF006157">
    <property type="entry name" value="Doxgns_DODA"/>
    <property type="match status" value="1"/>
</dbReference>
<dbReference type="AlphaFoldDB" id="A0A0E2AWV4"/>
<evidence type="ECO:0000313" key="7">
    <source>
        <dbReference type="EMBL" id="EKO13315.1"/>
    </source>
</evidence>
<dbReference type="SUPFAM" id="SSF53213">
    <property type="entry name" value="LigB-like"/>
    <property type="match status" value="1"/>
</dbReference>
<name>A0A0E2AWV4_9LEPT</name>
<evidence type="ECO:0000256" key="3">
    <source>
        <dbReference type="ARBA" id="ARBA00022723"/>
    </source>
</evidence>
<dbReference type="NCBIfam" id="NF007914">
    <property type="entry name" value="PRK10628.1"/>
    <property type="match status" value="1"/>
</dbReference>